<accession>E6ZZ91</accession>
<geneLocation type="mitochondrion" evidence="2"/>
<dbReference type="eggNOG" id="ENOG502SU7M">
    <property type="taxonomic scope" value="Eukaryota"/>
</dbReference>
<dbReference type="PROSITE" id="PS50164">
    <property type="entry name" value="GIY_YIG"/>
    <property type="match status" value="1"/>
</dbReference>
<dbReference type="NCBIfam" id="TIGR01453">
    <property type="entry name" value="grpIintron_endo"/>
    <property type="match status" value="1"/>
</dbReference>
<dbReference type="SMART" id="SM00465">
    <property type="entry name" value="GIYc"/>
    <property type="match status" value="1"/>
</dbReference>
<feature type="domain" description="GIY-YIG" evidence="1">
    <location>
        <begin position="60"/>
        <end position="148"/>
    </location>
</feature>
<dbReference type="SUPFAM" id="SSF82771">
    <property type="entry name" value="GIY-YIG endonuclease"/>
    <property type="match status" value="1"/>
</dbReference>
<feature type="non-terminal residue" evidence="2">
    <location>
        <position position="1"/>
    </location>
</feature>
<sequence length="204" mass="23429">FIGPKWNNLTIENFNIDISIITSFGIINIPSKRLQHILDKYNLNFKIVLEMNGQTKGIKKMLSIYMCVNLTNGKIYIGSASKGYLYDRYRAHLFLAKKQGSKIVNKAVMKYGIDNFAFVILEYVKNEKVLILEREQYYIDLLKPAYNIAKIAGSVMGIRRSMEQRIKLSINMTQDHINKIIKAHTGKTVSVETRELIRQAALGH</sequence>
<evidence type="ECO:0000313" key="2">
    <source>
        <dbReference type="EMBL" id="CBQ72548.1"/>
    </source>
</evidence>
<dbReference type="OrthoDB" id="5276050at2759"/>
<dbReference type="InterPro" id="IPR000305">
    <property type="entry name" value="GIY-YIG_endonuc"/>
</dbReference>
<gene>
    <name evidence="2" type="primary">cob</name>
    <name evidence="2" type="ORF">sr17082</name>
</gene>
<dbReference type="EMBL" id="FQ311469">
    <property type="protein sequence ID" value="CBQ72548.1"/>
    <property type="molecule type" value="Genomic_DNA"/>
</dbReference>
<evidence type="ECO:0000259" key="1">
    <source>
        <dbReference type="PROSITE" id="PS50164"/>
    </source>
</evidence>
<keyword evidence="3" id="KW-1185">Reference proteome</keyword>
<keyword evidence="2" id="KW-0540">Nuclease</keyword>
<keyword evidence="2" id="KW-0255">Endonuclease</keyword>
<proteinExistence type="predicted"/>
<dbReference type="InterPro" id="IPR035901">
    <property type="entry name" value="GIY-YIG_endonuc_sf"/>
</dbReference>
<dbReference type="HOGENOM" id="CLU_1346095_0_0_1"/>
<dbReference type="GO" id="GO:0004519">
    <property type="term" value="F:endonuclease activity"/>
    <property type="evidence" value="ECO:0007669"/>
    <property type="project" value="UniProtKB-KW"/>
</dbReference>
<keyword evidence="2" id="KW-0496">Mitochondrion</keyword>
<dbReference type="CDD" id="cd10445">
    <property type="entry name" value="GIY-YIG_bI1_like"/>
    <property type="match status" value="1"/>
</dbReference>
<dbReference type="InterPro" id="IPR006350">
    <property type="entry name" value="Intron_endoG1"/>
</dbReference>
<evidence type="ECO:0000313" key="3">
    <source>
        <dbReference type="Proteomes" id="UP000008867"/>
    </source>
</evidence>
<dbReference type="Proteomes" id="UP000008867">
    <property type="component" value="Mitochondrion MT"/>
</dbReference>
<name>E6ZZ91_SPORE</name>
<protein>
    <submittedName>
        <fullName evidence="2">Related to intron-encoded endonuclease bI1</fullName>
    </submittedName>
</protein>
<dbReference type="VEuPathDB" id="FungiDB:sr17082"/>
<keyword evidence="2" id="KW-0378">Hydrolase</keyword>
<dbReference type="Gene3D" id="3.40.1440.10">
    <property type="entry name" value="GIY-YIG endonuclease"/>
    <property type="match status" value="1"/>
</dbReference>
<organism evidence="2 3">
    <name type="scientific">Sporisorium reilianum (strain SRZ2)</name>
    <name type="common">Maize head smut fungus</name>
    <dbReference type="NCBI Taxonomy" id="999809"/>
    <lineage>
        <taxon>Eukaryota</taxon>
        <taxon>Fungi</taxon>
        <taxon>Dikarya</taxon>
        <taxon>Basidiomycota</taxon>
        <taxon>Ustilaginomycotina</taxon>
        <taxon>Ustilaginomycetes</taxon>
        <taxon>Ustilaginales</taxon>
        <taxon>Ustilaginaceae</taxon>
        <taxon>Sporisorium</taxon>
    </lineage>
</organism>
<dbReference type="AlphaFoldDB" id="E6ZZ91"/>
<dbReference type="Pfam" id="PF01541">
    <property type="entry name" value="GIY-YIG"/>
    <property type="match status" value="1"/>
</dbReference>
<reference evidence="2 3" key="1">
    <citation type="journal article" date="2010" name="Science">
        <title>Pathogenicity determinants in smut fungi revealed by genome comparison.</title>
        <authorList>
            <person name="Schirawski J."/>
            <person name="Mannhaupt G."/>
            <person name="Muench K."/>
            <person name="Brefort T."/>
            <person name="Schipper K."/>
            <person name="Doehlemann G."/>
            <person name="Di Stasio M."/>
            <person name="Roessel N."/>
            <person name="Mendoza-Mendoza A."/>
            <person name="Pester D."/>
            <person name="Mueller O."/>
            <person name="Winterberg B."/>
            <person name="Meyer E."/>
            <person name="Ghareeb H."/>
            <person name="Wollenberg T."/>
            <person name="Muensterkoetter M."/>
            <person name="Wong P."/>
            <person name="Walter M."/>
            <person name="Stukenbrock E."/>
            <person name="Gueldener U."/>
            <person name="Kahmann R."/>
        </authorList>
    </citation>
    <scope>NUCLEOTIDE SEQUENCE [LARGE SCALE GENOMIC DNA]</scope>
    <source>
        <strain evidence="3">SRZ2</strain>
    </source>
</reference>